<evidence type="ECO:0000256" key="1">
    <source>
        <dbReference type="ARBA" id="ARBA00006464"/>
    </source>
</evidence>
<dbReference type="InterPro" id="IPR003362">
    <property type="entry name" value="Bact_transf"/>
</dbReference>
<evidence type="ECO:0000313" key="3">
    <source>
        <dbReference type="EMBL" id="STQ10723.1"/>
    </source>
</evidence>
<dbReference type="GO" id="GO:0089702">
    <property type="term" value="F:undecaprenyl-phosphate glucose phosphotransferase activity"/>
    <property type="evidence" value="ECO:0007669"/>
    <property type="project" value="TreeGrafter"/>
</dbReference>
<comment type="similarity">
    <text evidence="1">Belongs to the bacterial sugar transferase family.</text>
</comment>
<proteinExistence type="inferred from homology"/>
<dbReference type="Pfam" id="PF13727">
    <property type="entry name" value="CoA_binding_3"/>
    <property type="match status" value="1"/>
</dbReference>
<evidence type="ECO:0000313" key="4">
    <source>
        <dbReference type="Proteomes" id="UP000255106"/>
    </source>
</evidence>
<keyword evidence="3" id="KW-0808">Transferase</keyword>
<dbReference type="GO" id="GO:0009242">
    <property type="term" value="P:colanic acid biosynthetic process"/>
    <property type="evidence" value="ECO:0007669"/>
    <property type="project" value="TreeGrafter"/>
</dbReference>
<sequence length="351" mass="39992">MLVSVNQRRHGGLPLLIRFGAGWLRNRGYNRRYVAVAGDLPVGQVLLDSFRKEPWLGFEVVGIYHDAKPGGVPSDWAGNYDQLIDDAKAGKIHNVYIAMQMKEESRIKKLMRDLADTTCSVILIPDVFYLQHSPFPYRRGERCTGSAAVRHAAVRYQPCSQTSGRHCALFTDPSADLSGAVLYCPGGEAELSRPVIFRQTRYGMDGKPIMVWKFRSMKVMENDKVVTQATQNDPRVTRVGNFLRRTSLDELPQFINVFTGGMSIVGPRPHAVAHNEQYRSLIEGYMLRHKVKPGITGWAQINGWRGETDTLEKMEKRIEFDLEYIREWSLWFDIKIVFLTIFKGFVNKAAY</sequence>
<accession>A0A377LYK3</accession>
<dbReference type="Proteomes" id="UP000255106">
    <property type="component" value="Unassembled WGS sequence"/>
</dbReference>
<protein>
    <submittedName>
        <fullName evidence="3">Undecaprenyl-phosphate glucose phosphotransferase</fullName>
    </submittedName>
</protein>
<name>A0A377LYK3_ENTCL</name>
<dbReference type="Pfam" id="PF02397">
    <property type="entry name" value="Bac_transf"/>
    <property type="match status" value="1"/>
</dbReference>
<evidence type="ECO:0000259" key="2">
    <source>
        <dbReference type="Pfam" id="PF02397"/>
    </source>
</evidence>
<dbReference type="Gene3D" id="3.40.50.720">
    <property type="entry name" value="NAD(P)-binding Rossmann-like Domain"/>
    <property type="match status" value="1"/>
</dbReference>
<feature type="domain" description="Bacterial sugar transferase" evidence="2">
    <location>
        <begin position="192"/>
        <end position="344"/>
    </location>
</feature>
<reference evidence="3 4" key="1">
    <citation type="submission" date="2018-06" db="EMBL/GenBank/DDBJ databases">
        <authorList>
            <consortium name="Pathogen Informatics"/>
            <person name="Doyle S."/>
        </authorList>
    </citation>
    <scope>NUCLEOTIDE SEQUENCE [LARGE SCALE GENOMIC DNA]</scope>
    <source>
        <strain evidence="3 4">NCTC10005</strain>
    </source>
</reference>
<dbReference type="PANTHER" id="PTHR30576">
    <property type="entry name" value="COLANIC BIOSYNTHESIS UDP-GLUCOSE LIPID CARRIER TRANSFERASE"/>
    <property type="match status" value="1"/>
</dbReference>
<organism evidence="3 4">
    <name type="scientific">Enterobacter cloacae</name>
    <dbReference type="NCBI Taxonomy" id="550"/>
    <lineage>
        <taxon>Bacteria</taxon>
        <taxon>Pseudomonadati</taxon>
        <taxon>Pseudomonadota</taxon>
        <taxon>Gammaproteobacteria</taxon>
        <taxon>Enterobacterales</taxon>
        <taxon>Enterobacteriaceae</taxon>
        <taxon>Enterobacter</taxon>
        <taxon>Enterobacter cloacae complex</taxon>
    </lineage>
</organism>
<dbReference type="AlphaFoldDB" id="A0A377LYK3"/>
<dbReference type="EMBL" id="UGJB01000004">
    <property type="protein sequence ID" value="STQ10723.1"/>
    <property type="molecule type" value="Genomic_DNA"/>
</dbReference>
<dbReference type="PANTHER" id="PTHR30576:SF21">
    <property type="entry name" value="UDP-GLUCOSE:UNDECAPRENYL-PHOSPHATE GLUCOSE-1-PHOSPHATE TRANSFERASE"/>
    <property type="match status" value="1"/>
</dbReference>
<gene>
    <name evidence="3" type="primary">wcaJ_2</name>
    <name evidence="3" type="ORF">NCTC10005_03475</name>
</gene>